<dbReference type="OrthoDB" id="6893620at2"/>
<name>A0A3E0TPF7_9GAMM</name>
<evidence type="ECO:0000313" key="2">
    <source>
        <dbReference type="Proteomes" id="UP000256478"/>
    </source>
</evidence>
<dbReference type="EMBL" id="QUOU01000001">
    <property type="protein sequence ID" value="REL26388.1"/>
    <property type="molecule type" value="Genomic_DNA"/>
</dbReference>
<dbReference type="Proteomes" id="UP000256478">
    <property type="component" value="Unassembled WGS sequence"/>
</dbReference>
<gene>
    <name evidence="1" type="ORF">DXX93_07215</name>
</gene>
<protein>
    <submittedName>
        <fullName evidence="1">Uncharacterized protein</fullName>
    </submittedName>
</protein>
<dbReference type="RefSeq" id="WP_116007505.1">
    <property type="nucleotide sequence ID" value="NZ_QUOU01000001.1"/>
</dbReference>
<dbReference type="AlphaFoldDB" id="A0A3E0TPF7"/>
<sequence>MSDSTDLFLQVRTAHRLLASYYQRVHQLISEVIENDDLNLAPLMWNSAKFTIPGNRSTNMLERWAWDMLPGVASNFFFYHGDEKGKQALGDWMLAIQHISDTGVFDENIDGTEEPDGKDIEKSVTESETVLRFYIHAPHQKMAYHWIDTIWNDTDYAQVDSEQPVQCLDINDRDKIYVSAFEMKVSELMGQGSAKKLIERIIEHRNAVLPPKNCSL</sequence>
<organism evidence="1 2">
    <name type="scientific">Thalassotalea euphylliae</name>
    <dbReference type="NCBI Taxonomy" id="1655234"/>
    <lineage>
        <taxon>Bacteria</taxon>
        <taxon>Pseudomonadati</taxon>
        <taxon>Pseudomonadota</taxon>
        <taxon>Gammaproteobacteria</taxon>
        <taxon>Alteromonadales</taxon>
        <taxon>Colwelliaceae</taxon>
        <taxon>Thalassotalea</taxon>
    </lineage>
</organism>
<accession>A0A3E0TPF7</accession>
<reference evidence="1 2" key="1">
    <citation type="submission" date="2018-08" db="EMBL/GenBank/DDBJ databases">
        <title>Thalassotalea euphylliae genome.</title>
        <authorList>
            <person name="Summers S."/>
            <person name="Rice S.A."/>
            <person name="Freckelton M.L."/>
            <person name="Nedved B.T."/>
            <person name="Hadfield M.G."/>
        </authorList>
    </citation>
    <scope>NUCLEOTIDE SEQUENCE [LARGE SCALE GENOMIC DNA]</scope>
    <source>
        <strain evidence="1 2">H1</strain>
    </source>
</reference>
<evidence type="ECO:0000313" key="1">
    <source>
        <dbReference type="EMBL" id="REL26388.1"/>
    </source>
</evidence>
<proteinExistence type="predicted"/>
<comment type="caution">
    <text evidence="1">The sequence shown here is derived from an EMBL/GenBank/DDBJ whole genome shotgun (WGS) entry which is preliminary data.</text>
</comment>